<dbReference type="Proteomes" id="UP000515514">
    <property type="component" value="Chromosome"/>
</dbReference>
<proteinExistence type="predicted"/>
<evidence type="ECO:0000313" key="2">
    <source>
        <dbReference type="Proteomes" id="UP000515514"/>
    </source>
</evidence>
<dbReference type="Gene3D" id="2.30.110.10">
    <property type="entry name" value="Electron Transport, Fmn-binding Protein, Chain A"/>
    <property type="match status" value="1"/>
</dbReference>
<dbReference type="KEGG" id="alti:ALE3EI_2532"/>
<dbReference type="AlphaFoldDB" id="A0A7G8PXK0"/>
<dbReference type="EMBL" id="CP052909">
    <property type="protein sequence ID" value="QNJ99066.1"/>
    <property type="molecule type" value="Genomic_DNA"/>
</dbReference>
<keyword evidence="2" id="KW-1185">Reference proteome</keyword>
<dbReference type="SUPFAM" id="SSF50475">
    <property type="entry name" value="FMN-binding split barrel"/>
    <property type="match status" value="1"/>
</dbReference>
<protein>
    <submittedName>
        <fullName evidence="1">Flavin mononucleotide-binding protein</fullName>
    </submittedName>
</protein>
<sequence length="151" mass="17335">MIKTLGNKENLVLLSSNYIGHLGYVFQNRAFVVPITYFYNDEQKNIICYSAKGHKINALRKNKSASLSVTDISSVNDWRSVLVQGTYIEEESSSAKALLHTFSLGVKDLILRKEMRDLDFISQFSSKIYIDDEPIVFTIRIDEITGRMRKF</sequence>
<accession>A0A7G8PXK0</accession>
<dbReference type="Pfam" id="PF12900">
    <property type="entry name" value="Pyridox_ox_2"/>
    <property type="match status" value="1"/>
</dbReference>
<dbReference type="InterPro" id="IPR012349">
    <property type="entry name" value="Split_barrel_FMN-bd"/>
</dbReference>
<gene>
    <name evidence="1" type="ORF">ALE3EI_2532</name>
</gene>
<dbReference type="RefSeq" id="WP_186989246.1">
    <property type="nucleotide sequence ID" value="NZ_CP052909.1"/>
</dbReference>
<dbReference type="InterPro" id="IPR024747">
    <property type="entry name" value="Pyridox_Oxase-rel"/>
</dbReference>
<organism evidence="1 2">
    <name type="scientific">Constantimarinum furrinae</name>
    <dbReference type="NCBI Taxonomy" id="2562285"/>
    <lineage>
        <taxon>Bacteria</taxon>
        <taxon>Pseudomonadati</taxon>
        <taxon>Bacteroidota</taxon>
        <taxon>Flavobacteriia</taxon>
        <taxon>Flavobacteriales</taxon>
        <taxon>Flavobacteriaceae</taxon>
        <taxon>Altibacter/Constantimarinum group</taxon>
        <taxon>Constantimarinum</taxon>
    </lineage>
</organism>
<evidence type="ECO:0000313" key="1">
    <source>
        <dbReference type="EMBL" id="QNJ99066.1"/>
    </source>
</evidence>
<reference evidence="1 2" key="1">
    <citation type="submission" date="2020-04" db="EMBL/GenBank/DDBJ databases">
        <title>Genome sequence of Altibacter aquimarinus strain ALE3EI.</title>
        <authorList>
            <person name="Oh H.-M."/>
            <person name="Jang D."/>
        </authorList>
    </citation>
    <scope>NUCLEOTIDE SEQUENCE [LARGE SCALE GENOMIC DNA]</scope>
    <source>
        <strain evidence="1 2">ALE3EI</strain>
    </source>
</reference>
<name>A0A7G8PXK0_9FLAO</name>